<protein>
    <recommendedName>
        <fullName evidence="3">TerB family tellurite resistance protein</fullName>
    </recommendedName>
</protein>
<sequence>MLRRDLITAEMQKLAQVLARIMGLKLEGNLEEAEELFKESLLKEFEISEDELLTDSNNEFNTLLNSKEFPAEKLEMLSQFLYADLTPSRQQERNKLVADKLLLIYQMLEEKHHIVSMVNLDRQKKIQQYLNP</sequence>
<evidence type="ECO:0000313" key="1">
    <source>
        <dbReference type="EMBL" id="MBB2151866.1"/>
    </source>
</evidence>
<gene>
    <name evidence="1" type="ORF">GM920_23440</name>
</gene>
<keyword evidence="2" id="KW-1185">Reference proteome</keyword>
<evidence type="ECO:0000313" key="2">
    <source>
        <dbReference type="Proteomes" id="UP000636110"/>
    </source>
</evidence>
<name>A0ABR6F2Y4_9SPHI</name>
<dbReference type="RefSeq" id="WP_182961846.1">
    <property type="nucleotide sequence ID" value="NZ_WNXC01000012.1"/>
</dbReference>
<dbReference type="EMBL" id="WNXC01000012">
    <property type="protein sequence ID" value="MBB2151866.1"/>
    <property type="molecule type" value="Genomic_DNA"/>
</dbReference>
<comment type="caution">
    <text evidence="1">The sequence shown here is derived from an EMBL/GenBank/DDBJ whole genome shotgun (WGS) entry which is preliminary data.</text>
</comment>
<proteinExistence type="predicted"/>
<evidence type="ECO:0008006" key="3">
    <source>
        <dbReference type="Google" id="ProtNLM"/>
    </source>
</evidence>
<dbReference type="Proteomes" id="UP000636110">
    <property type="component" value="Unassembled WGS sequence"/>
</dbReference>
<accession>A0ABR6F2Y4</accession>
<organism evidence="1 2">
    <name type="scientific">Pedobacter gandavensis</name>
    <dbReference type="NCBI Taxonomy" id="2679963"/>
    <lineage>
        <taxon>Bacteria</taxon>
        <taxon>Pseudomonadati</taxon>
        <taxon>Bacteroidota</taxon>
        <taxon>Sphingobacteriia</taxon>
        <taxon>Sphingobacteriales</taxon>
        <taxon>Sphingobacteriaceae</taxon>
        <taxon>Pedobacter</taxon>
    </lineage>
</organism>
<reference evidence="1 2" key="1">
    <citation type="submission" date="2019-11" db="EMBL/GenBank/DDBJ databases">
        <title>Description of Pedobacter sp. LMG 31462T.</title>
        <authorList>
            <person name="Carlier A."/>
            <person name="Qi S."/>
            <person name="Vandamme P."/>
        </authorList>
    </citation>
    <scope>NUCLEOTIDE SEQUENCE [LARGE SCALE GENOMIC DNA]</scope>
    <source>
        <strain evidence="1 2">LMG 31462</strain>
    </source>
</reference>